<feature type="transmembrane region" description="Helical" evidence="9">
    <location>
        <begin position="443"/>
        <end position="469"/>
    </location>
</feature>
<feature type="transmembrane region" description="Helical" evidence="9">
    <location>
        <begin position="380"/>
        <end position="400"/>
    </location>
</feature>
<keyword evidence="6 9" id="KW-0472">Membrane</keyword>
<evidence type="ECO:0000256" key="3">
    <source>
        <dbReference type="ARBA" id="ARBA00022692"/>
    </source>
</evidence>
<evidence type="ECO:0000256" key="2">
    <source>
        <dbReference type="ARBA" id="ARBA00022448"/>
    </source>
</evidence>
<dbReference type="InterPro" id="IPR014743">
    <property type="entry name" value="Cl-channel_core"/>
</dbReference>
<feature type="transmembrane region" description="Helical" evidence="9">
    <location>
        <begin position="504"/>
        <end position="529"/>
    </location>
</feature>
<feature type="transmembrane region" description="Helical" evidence="9">
    <location>
        <begin position="345"/>
        <end position="368"/>
    </location>
</feature>
<dbReference type="GO" id="GO:0005769">
    <property type="term" value="C:early endosome"/>
    <property type="evidence" value="ECO:0007669"/>
    <property type="project" value="TreeGrafter"/>
</dbReference>
<dbReference type="OrthoDB" id="44789at2759"/>
<dbReference type="CDD" id="cd03684">
    <property type="entry name" value="ClC_3_like"/>
    <property type="match status" value="1"/>
</dbReference>
<feature type="transmembrane region" description="Helical" evidence="9">
    <location>
        <begin position="158"/>
        <end position="182"/>
    </location>
</feature>
<dbReference type="EMBL" id="JAFJZO010000001">
    <property type="protein sequence ID" value="KAG5512275.1"/>
    <property type="molecule type" value="Genomic_DNA"/>
</dbReference>
<dbReference type="RefSeq" id="XP_067759987.1">
    <property type="nucleotide sequence ID" value="XM_067903728.1"/>
</dbReference>
<evidence type="ECO:0008006" key="12">
    <source>
        <dbReference type="Google" id="ProtNLM"/>
    </source>
</evidence>
<evidence type="ECO:0000313" key="10">
    <source>
        <dbReference type="EMBL" id="KAG5512275.1"/>
    </source>
</evidence>
<dbReference type="Gene3D" id="1.10.3080.10">
    <property type="entry name" value="Clc chloride channel"/>
    <property type="match status" value="1"/>
</dbReference>
<dbReference type="GO" id="GO:0005247">
    <property type="term" value="F:voltage-gated chloride channel activity"/>
    <property type="evidence" value="ECO:0007669"/>
    <property type="project" value="TreeGrafter"/>
</dbReference>
<comment type="caution">
    <text evidence="10">The sequence shown here is derived from an EMBL/GenBank/DDBJ whole genome shotgun (WGS) entry which is preliminary data.</text>
</comment>
<dbReference type="AlphaFoldDB" id="A0A836LMD7"/>
<evidence type="ECO:0000256" key="6">
    <source>
        <dbReference type="ARBA" id="ARBA00023136"/>
    </source>
</evidence>
<reference evidence="10 11" key="1">
    <citation type="submission" date="2021-02" db="EMBL/GenBank/DDBJ databases">
        <title>Porcisia hertigi Genome sequencing and assembly.</title>
        <authorList>
            <person name="Almutairi H."/>
            <person name="Gatherer D."/>
        </authorList>
    </citation>
    <scope>NUCLEOTIDE SEQUENCE [LARGE SCALE GENOMIC DNA]</scope>
    <source>
        <strain evidence="10 11">C119</strain>
    </source>
</reference>
<gene>
    <name evidence="10" type="ORF">JKF63_07797</name>
</gene>
<evidence type="ECO:0000256" key="4">
    <source>
        <dbReference type="ARBA" id="ARBA00022989"/>
    </source>
</evidence>
<keyword evidence="4 9" id="KW-1133">Transmembrane helix</keyword>
<proteinExistence type="predicted"/>
<sequence length="770" mass="84719">MMDLMTRTGCQGSACGDHARGGNRGDEGVSEIITNLVTHVPDADWSTVDCTSSYMEAADLEMLRRRRHSLAAPASSSLGDTWSMYSPKGQSFLAALACGIALGCIGVFSDACAHWVSAFRSGICAYYFWLGRNMCCVHGNECEDYYSWGEFFLGRDNLVVAFVDFVMYVSFSTLAAITAAYLCKTYAPYASGGGIAEVKTIVSGHHVRRYLGGWTLVTKVISMCFSTGSGLTVGKEGPFVHIGACVGGIVSSVFPSYHHEAKKRELITAGAGGGMAVAFGAPVGGVIFALEDVSTSYNFNALMAALICGVTAVLLQSHVDLWHTGRIVQFSVNYQHNWHFFEFPMFAAIGCFGGFMGSAFSVVNLRVYRWRKKHVRQWRLVEVAVVAAVTGIVNFVTPYASGSMLELLGDCFQDCTPTSKIEMCVDSDMRAFFSLLVTATAKFIMFMYTVGIFLPAGVLVPSLTIGALYGRAFGMMFRALQETYSSSYIFTECYDQDLCVIPGVYAIVGAAAMLTGVTHMTICLAIIMFELTGSLEYMVPVIVGILCAKAAGRAVGVKGMYEILIEEQKLPYLDPKKEFHLDFVAEDVYQGKQFTVLTAYGLQVRDINELLSVMNVIGFPVVESANDMTLLGYAPTKKLLRAIQVAAANNSDVSLDTYLRFKTAPSYSSDPTFLEVDLTNLLEACLLQVEPECSVKKLLYLFQSLGTHHIFVCRYSKFEGFISKKDFINFMRVKEREEHMEADELEREERKRARQRRQNSTARAPRGNGR</sequence>
<dbReference type="GO" id="GO:0005886">
    <property type="term" value="C:plasma membrane"/>
    <property type="evidence" value="ECO:0007669"/>
    <property type="project" value="TreeGrafter"/>
</dbReference>
<name>A0A836LMD7_9TRYP</name>
<feature type="transmembrane region" description="Helical" evidence="9">
    <location>
        <begin position="269"/>
        <end position="290"/>
    </location>
</feature>
<dbReference type="SUPFAM" id="SSF81340">
    <property type="entry name" value="Clc chloride channel"/>
    <property type="match status" value="1"/>
</dbReference>
<feature type="transmembrane region" description="Helical" evidence="9">
    <location>
        <begin position="92"/>
        <end position="116"/>
    </location>
</feature>
<dbReference type="Gene3D" id="3.10.580.20">
    <property type="match status" value="1"/>
</dbReference>
<organism evidence="10 11">
    <name type="scientific">Porcisia hertigi</name>
    <dbReference type="NCBI Taxonomy" id="2761500"/>
    <lineage>
        <taxon>Eukaryota</taxon>
        <taxon>Discoba</taxon>
        <taxon>Euglenozoa</taxon>
        <taxon>Kinetoplastea</taxon>
        <taxon>Metakinetoplastina</taxon>
        <taxon>Trypanosomatida</taxon>
        <taxon>Trypanosomatidae</taxon>
        <taxon>Leishmaniinae</taxon>
        <taxon>Porcisia</taxon>
    </lineage>
</organism>
<dbReference type="InterPro" id="IPR046342">
    <property type="entry name" value="CBS_dom_sf"/>
</dbReference>
<feature type="transmembrane region" description="Helical" evidence="9">
    <location>
        <begin position="297"/>
        <end position="315"/>
    </location>
</feature>
<dbReference type="PRINTS" id="PR00762">
    <property type="entry name" value="CLCHANNEL"/>
</dbReference>
<dbReference type="PANTHER" id="PTHR45711:SF6">
    <property type="entry name" value="CHLORIDE CHANNEL PROTEIN"/>
    <property type="match status" value="1"/>
</dbReference>
<dbReference type="GO" id="GO:0005794">
    <property type="term" value="C:Golgi apparatus"/>
    <property type="evidence" value="ECO:0007669"/>
    <property type="project" value="TreeGrafter"/>
</dbReference>
<evidence type="ECO:0000256" key="8">
    <source>
        <dbReference type="SAM" id="MobiDB-lite"/>
    </source>
</evidence>
<dbReference type="KEGG" id="phet:94293805"/>
<feature type="region of interest" description="Disordered" evidence="8">
    <location>
        <begin position="738"/>
        <end position="770"/>
    </location>
</feature>
<keyword evidence="11" id="KW-1185">Reference proteome</keyword>
<dbReference type="SUPFAM" id="SSF54631">
    <property type="entry name" value="CBS-domain pair"/>
    <property type="match status" value="1"/>
</dbReference>
<evidence type="ECO:0000256" key="1">
    <source>
        <dbReference type="ARBA" id="ARBA00004141"/>
    </source>
</evidence>
<keyword evidence="2" id="KW-0813">Transport</keyword>
<dbReference type="Pfam" id="PF00654">
    <property type="entry name" value="Voltage_CLC"/>
    <property type="match status" value="1"/>
</dbReference>
<keyword evidence="7" id="KW-0868">Chloride</keyword>
<keyword evidence="3 9" id="KW-0812">Transmembrane</keyword>
<evidence type="ECO:0000256" key="5">
    <source>
        <dbReference type="ARBA" id="ARBA00023065"/>
    </source>
</evidence>
<comment type="subcellular location">
    <subcellularLocation>
        <location evidence="1">Membrane</location>
        <topology evidence="1">Multi-pass membrane protein</topology>
    </subcellularLocation>
</comment>
<keyword evidence="5" id="KW-0406">Ion transport</keyword>
<protein>
    <recommendedName>
        <fullName evidence="12">Chloride channel protein</fullName>
    </recommendedName>
</protein>
<evidence type="ECO:0000256" key="9">
    <source>
        <dbReference type="SAM" id="Phobius"/>
    </source>
</evidence>
<evidence type="ECO:0000313" key="11">
    <source>
        <dbReference type="Proteomes" id="UP000674318"/>
    </source>
</evidence>
<dbReference type="GeneID" id="94293805"/>
<accession>A0A836LMD7</accession>
<evidence type="ECO:0000256" key="7">
    <source>
        <dbReference type="ARBA" id="ARBA00023214"/>
    </source>
</evidence>
<dbReference type="PANTHER" id="PTHR45711">
    <property type="entry name" value="CHLORIDE CHANNEL PROTEIN"/>
    <property type="match status" value="1"/>
</dbReference>
<dbReference type="InterPro" id="IPR001807">
    <property type="entry name" value="ClC"/>
</dbReference>
<dbReference type="Proteomes" id="UP000674318">
    <property type="component" value="Chromosome 1"/>
</dbReference>